<dbReference type="Proteomes" id="UP000188879">
    <property type="component" value="Unassembled WGS sequence"/>
</dbReference>
<protein>
    <recommendedName>
        <fullName evidence="3">Spore coat protein U/FanG domain-containing protein</fullName>
    </recommendedName>
</protein>
<feature type="chain" id="PRO_5013138353" description="Spore coat protein U/FanG domain-containing protein" evidence="2">
    <location>
        <begin position="20"/>
        <end position="151"/>
    </location>
</feature>
<keyword evidence="1" id="KW-0812">Transmembrane</keyword>
<dbReference type="EMBL" id="MLCO01000309">
    <property type="protein sequence ID" value="ONG46849.1"/>
    <property type="molecule type" value="Genomic_DNA"/>
</dbReference>
<proteinExistence type="predicted"/>
<feature type="transmembrane region" description="Helical" evidence="1">
    <location>
        <begin position="43"/>
        <end position="63"/>
    </location>
</feature>
<accession>A0A1V2GWR0</accession>
<keyword evidence="2" id="KW-0732">Signal</keyword>
<evidence type="ECO:0000256" key="1">
    <source>
        <dbReference type="SAM" id="Phobius"/>
    </source>
</evidence>
<dbReference type="InterPro" id="IPR053167">
    <property type="entry name" value="Spore_coat_component"/>
</dbReference>
<evidence type="ECO:0000256" key="2">
    <source>
        <dbReference type="SAM" id="SignalP"/>
    </source>
</evidence>
<keyword evidence="1" id="KW-1133">Transmembrane helix</keyword>
<name>A0A1V2GWR0_9PROT</name>
<organism evidence="4 5">
    <name type="scientific">Teichococcus deserti</name>
    <dbReference type="NCBI Taxonomy" id="1817963"/>
    <lineage>
        <taxon>Bacteria</taxon>
        <taxon>Pseudomonadati</taxon>
        <taxon>Pseudomonadota</taxon>
        <taxon>Alphaproteobacteria</taxon>
        <taxon>Acetobacterales</taxon>
        <taxon>Roseomonadaceae</taxon>
        <taxon>Roseomonas</taxon>
    </lineage>
</organism>
<feature type="domain" description="Spore coat protein U/FanG" evidence="3">
    <location>
        <begin position="12"/>
        <end position="148"/>
    </location>
</feature>
<keyword evidence="5" id="KW-1185">Reference proteome</keyword>
<feature type="signal peptide" evidence="2">
    <location>
        <begin position="1"/>
        <end position="19"/>
    </location>
</feature>
<evidence type="ECO:0000313" key="5">
    <source>
        <dbReference type="Proteomes" id="UP000188879"/>
    </source>
</evidence>
<gene>
    <name evidence="4" type="ORF">BKE38_24860</name>
</gene>
<reference evidence="4 5" key="1">
    <citation type="submission" date="2016-10" db="EMBL/GenBank/DDBJ databases">
        <title>Draft Genome sequence of Roseomonas sp. strain M3.</title>
        <authorList>
            <person name="Subhash Y."/>
            <person name="Lee S."/>
        </authorList>
    </citation>
    <scope>NUCLEOTIDE SEQUENCE [LARGE SCALE GENOMIC DNA]</scope>
    <source>
        <strain evidence="4 5">M3</strain>
    </source>
</reference>
<dbReference type="InterPro" id="IPR007893">
    <property type="entry name" value="Spore_coat_U/FanG"/>
</dbReference>
<dbReference type="Pfam" id="PF05229">
    <property type="entry name" value="SCPU"/>
    <property type="match status" value="1"/>
</dbReference>
<dbReference type="PANTHER" id="PTHR37089:SF3">
    <property type="entry name" value="EXPORTED PROTEIN"/>
    <property type="match status" value="1"/>
</dbReference>
<dbReference type="AlphaFoldDB" id="A0A1V2GWR0"/>
<evidence type="ECO:0000313" key="4">
    <source>
        <dbReference type="EMBL" id="ONG46849.1"/>
    </source>
</evidence>
<evidence type="ECO:0000259" key="3">
    <source>
        <dbReference type="Pfam" id="PF05229"/>
    </source>
</evidence>
<dbReference type="PANTHER" id="PTHR37089">
    <property type="entry name" value="PROTEIN U-RELATED"/>
    <property type="match status" value="1"/>
</dbReference>
<keyword evidence="1" id="KW-0472">Membrane</keyword>
<comment type="caution">
    <text evidence="4">The sequence shown here is derived from an EMBL/GenBank/DDBJ whole genome shotgun (WGS) entry which is preliminary data.</text>
</comment>
<sequence length="151" mass="15319">MRALLPFAGLLLLPAAAQAACTVTATPLAFGHYSPRAPGLTSSVGTITLTCVALLVVNLNYTIKLSAGGGGSFAARRLTSGSSRLAYQLYTDNAGAGIWGDGTAGTSFVSGNAPLFLLGAGRAHSVYGRLPAGQNVPPGTYIDTIQVTVTY</sequence>
<dbReference type="SMART" id="SM00972">
    <property type="entry name" value="SCPU"/>
    <property type="match status" value="1"/>
</dbReference>